<comment type="caution">
    <text evidence="1">The sequence shown here is derived from an EMBL/GenBank/DDBJ whole genome shotgun (WGS) entry which is preliminary data.</text>
</comment>
<dbReference type="Proteomes" id="UP000013909">
    <property type="component" value="Unassembled WGS sequence"/>
</dbReference>
<gene>
    <name evidence="1" type="ORF">ADIS_2500</name>
</gene>
<protein>
    <submittedName>
        <fullName evidence="1">Uncharacterized protein</fullName>
    </submittedName>
</protein>
<name>R7ZSD8_9BACT</name>
<proteinExistence type="predicted"/>
<evidence type="ECO:0000313" key="2">
    <source>
        <dbReference type="Proteomes" id="UP000013909"/>
    </source>
</evidence>
<organism evidence="1 2">
    <name type="scientific">Lunatimonas lonarensis</name>
    <dbReference type="NCBI Taxonomy" id="1232681"/>
    <lineage>
        <taxon>Bacteria</taxon>
        <taxon>Pseudomonadati</taxon>
        <taxon>Bacteroidota</taxon>
        <taxon>Cytophagia</taxon>
        <taxon>Cytophagales</taxon>
        <taxon>Cyclobacteriaceae</taxon>
    </lineage>
</organism>
<sequence length="58" mass="6554">MRLMEYKGQYVNGVDSGTDFLIYWGVIFSKPKLKSQSLFCNITAGRGIFFGLGGRWAK</sequence>
<evidence type="ECO:0000313" key="1">
    <source>
        <dbReference type="EMBL" id="EON77051.1"/>
    </source>
</evidence>
<dbReference type="EMBL" id="AQHR01000068">
    <property type="protein sequence ID" value="EON77051.1"/>
    <property type="molecule type" value="Genomic_DNA"/>
</dbReference>
<keyword evidence="2" id="KW-1185">Reference proteome</keyword>
<accession>R7ZSD8</accession>
<dbReference type="AlphaFoldDB" id="R7ZSD8"/>
<reference evidence="1 2" key="1">
    <citation type="submission" date="2013-02" db="EMBL/GenBank/DDBJ databases">
        <title>A novel strain isolated from Lonar lake, Maharashtra, India.</title>
        <authorList>
            <person name="Singh A."/>
        </authorList>
    </citation>
    <scope>NUCLEOTIDE SEQUENCE [LARGE SCALE GENOMIC DNA]</scope>
    <source>
        <strain evidence="1 2">AK24</strain>
    </source>
</reference>